<keyword evidence="7" id="KW-1133">Transmembrane helix</keyword>
<dbReference type="AlphaFoldDB" id="A0A978VYT7"/>
<dbReference type="InterPro" id="IPR032675">
    <property type="entry name" value="LRR_dom_sf"/>
</dbReference>
<dbReference type="Pfam" id="PF23598">
    <property type="entry name" value="LRR_14"/>
    <property type="match status" value="1"/>
</dbReference>
<evidence type="ECO:0000259" key="8">
    <source>
        <dbReference type="Pfam" id="PF23598"/>
    </source>
</evidence>
<dbReference type="Pfam" id="PF00560">
    <property type="entry name" value="LRR_1"/>
    <property type="match status" value="1"/>
</dbReference>
<dbReference type="PANTHER" id="PTHR48064">
    <property type="entry name" value="OS01G0750400 PROTEIN"/>
    <property type="match status" value="1"/>
</dbReference>
<dbReference type="EMBL" id="JAEACU010000001">
    <property type="protein sequence ID" value="KAH7544871.1"/>
    <property type="molecule type" value="Genomic_DNA"/>
</dbReference>
<name>A0A978VYT7_ZIZJJ</name>
<dbReference type="SUPFAM" id="SSF52047">
    <property type="entry name" value="RNI-like"/>
    <property type="match status" value="1"/>
</dbReference>
<comment type="subcellular location">
    <subcellularLocation>
        <location evidence="1">Membrane</location>
    </subcellularLocation>
</comment>
<keyword evidence="3" id="KW-0732">Signal</keyword>
<keyword evidence="2" id="KW-0433">Leucine-rich repeat</keyword>
<dbReference type="InterPro" id="IPR001611">
    <property type="entry name" value="Leu-rich_rpt"/>
</dbReference>
<feature type="transmembrane region" description="Helical" evidence="7">
    <location>
        <begin position="338"/>
        <end position="359"/>
    </location>
</feature>
<dbReference type="PANTHER" id="PTHR48064:SF6">
    <property type="entry name" value="RECEPTOR-LIKE PROTEIN KINASE 2"/>
    <property type="match status" value="1"/>
</dbReference>
<protein>
    <recommendedName>
        <fullName evidence="8">Disease resistance R13L4/SHOC-2-like LRR domain-containing protein</fullName>
    </recommendedName>
</protein>
<dbReference type="GO" id="GO:0016020">
    <property type="term" value="C:membrane"/>
    <property type="evidence" value="ECO:0007669"/>
    <property type="project" value="UniProtKB-SubCell"/>
</dbReference>
<dbReference type="InterPro" id="IPR055414">
    <property type="entry name" value="LRR_R13L4/SHOC2-like"/>
</dbReference>
<evidence type="ECO:0000256" key="4">
    <source>
        <dbReference type="ARBA" id="ARBA00022737"/>
    </source>
</evidence>
<evidence type="ECO:0000313" key="10">
    <source>
        <dbReference type="Proteomes" id="UP000813462"/>
    </source>
</evidence>
<keyword evidence="4" id="KW-0677">Repeat</keyword>
<keyword evidence="6" id="KW-0325">Glycoprotein</keyword>
<dbReference type="Proteomes" id="UP000813462">
    <property type="component" value="Unassembled WGS sequence"/>
</dbReference>
<evidence type="ECO:0000256" key="7">
    <source>
        <dbReference type="SAM" id="Phobius"/>
    </source>
</evidence>
<comment type="caution">
    <text evidence="9">The sequence shown here is derived from an EMBL/GenBank/DDBJ whole genome shotgun (WGS) entry which is preliminary data.</text>
</comment>
<sequence length="424" mass="47094">MPFSSSKHLAIDLRNDWLPPFSNLNYLRLDYNQIGPSFPSWIQSQKEIAYLSLVDVGIADTIPTGFCIACSKITYLDLSKNKLRGQIPHIIVFPSAFYINLGYNNLDGPLPIFPTTSVTLFLEYNFFSGPLPQNIDQLTLGLLYLDMSLNSIEGSLTPSISKIKSLTVLALKNNKLSGQLPQNWTDLPSLRVFDVTNNNLSGKVPASLGFLSSLRLLSLGNNNFIGKLPPSLGNCSKLINLNLGGNKFNESLPTWIGEKLSSLMMLSLRSSLLHGNIPREFCLLSNLQVVDIAHNHLSGAIPQCLGNLSKEGKNMKANQTEENEEDNNGGKETEVSSFYISMALGFIVGFWPVCGTLLMKASWRHAYFQFFDNLKEKVVVFLMVNAAHFRRNQDRVGENLNRGYIGEFGVYSAAAKRIEQGPFL</sequence>
<keyword evidence="5 7" id="KW-0472">Membrane</keyword>
<dbReference type="FunFam" id="3.80.10.10:FF:000041">
    <property type="entry name" value="LRR receptor-like serine/threonine-protein kinase ERECTA"/>
    <property type="match status" value="1"/>
</dbReference>
<evidence type="ECO:0000256" key="2">
    <source>
        <dbReference type="ARBA" id="ARBA00022614"/>
    </source>
</evidence>
<evidence type="ECO:0000256" key="5">
    <source>
        <dbReference type="ARBA" id="ARBA00023136"/>
    </source>
</evidence>
<evidence type="ECO:0000256" key="1">
    <source>
        <dbReference type="ARBA" id="ARBA00004370"/>
    </source>
</evidence>
<evidence type="ECO:0000313" key="9">
    <source>
        <dbReference type="EMBL" id="KAH7544871.1"/>
    </source>
</evidence>
<evidence type="ECO:0000256" key="6">
    <source>
        <dbReference type="ARBA" id="ARBA00023180"/>
    </source>
</evidence>
<gene>
    <name evidence="9" type="ORF">FEM48_Zijuj01G0031900</name>
</gene>
<keyword evidence="7" id="KW-0812">Transmembrane</keyword>
<evidence type="ECO:0000256" key="3">
    <source>
        <dbReference type="ARBA" id="ARBA00022729"/>
    </source>
</evidence>
<accession>A0A978VYT7</accession>
<dbReference type="Gene3D" id="3.80.10.10">
    <property type="entry name" value="Ribonuclease Inhibitor"/>
    <property type="match status" value="1"/>
</dbReference>
<organism evidence="9 10">
    <name type="scientific">Ziziphus jujuba var. spinosa</name>
    <dbReference type="NCBI Taxonomy" id="714518"/>
    <lineage>
        <taxon>Eukaryota</taxon>
        <taxon>Viridiplantae</taxon>
        <taxon>Streptophyta</taxon>
        <taxon>Embryophyta</taxon>
        <taxon>Tracheophyta</taxon>
        <taxon>Spermatophyta</taxon>
        <taxon>Magnoliopsida</taxon>
        <taxon>eudicotyledons</taxon>
        <taxon>Gunneridae</taxon>
        <taxon>Pentapetalae</taxon>
        <taxon>rosids</taxon>
        <taxon>fabids</taxon>
        <taxon>Rosales</taxon>
        <taxon>Rhamnaceae</taxon>
        <taxon>Paliureae</taxon>
        <taxon>Ziziphus</taxon>
    </lineage>
</organism>
<feature type="domain" description="Disease resistance R13L4/SHOC-2-like LRR" evidence="8">
    <location>
        <begin position="153"/>
        <end position="310"/>
    </location>
</feature>
<proteinExistence type="predicted"/>
<dbReference type="InterPro" id="IPR053038">
    <property type="entry name" value="RLP_Defense"/>
</dbReference>
<reference evidence="9" key="1">
    <citation type="journal article" date="2021" name="Front. Plant Sci.">
        <title>Chromosome-Scale Genome Assembly for Chinese Sour Jujube and Insights Into Its Genome Evolution and Domestication Signature.</title>
        <authorList>
            <person name="Shen L.-Y."/>
            <person name="Luo H."/>
            <person name="Wang X.-L."/>
            <person name="Wang X.-M."/>
            <person name="Qiu X.-J."/>
            <person name="Liu H."/>
            <person name="Zhou S.-S."/>
            <person name="Jia K.-H."/>
            <person name="Nie S."/>
            <person name="Bao Y.-T."/>
            <person name="Zhang R.-G."/>
            <person name="Yun Q.-Z."/>
            <person name="Chai Y.-H."/>
            <person name="Lu J.-Y."/>
            <person name="Li Y."/>
            <person name="Zhao S.-W."/>
            <person name="Mao J.-F."/>
            <person name="Jia S.-G."/>
            <person name="Mao Y.-M."/>
        </authorList>
    </citation>
    <scope>NUCLEOTIDE SEQUENCE</scope>
    <source>
        <strain evidence="9">AT0</strain>
        <tissue evidence="9">Leaf</tissue>
    </source>
</reference>